<dbReference type="GO" id="GO:0016301">
    <property type="term" value="F:kinase activity"/>
    <property type="evidence" value="ECO:0007669"/>
    <property type="project" value="UniProtKB-KW"/>
</dbReference>
<dbReference type="NCBIfam" id="TIGR00830">
    <property type="entry name" value="PTBA"/>
    <property type="match status" value="1"/>
</dbReference>
<reference evidence="9 10" key="2">
    <citation type="journal article" date="2017" name="Genome Announc.">
        <title>Draft Genome Sequences of Four Alkaliphilic Bacteria Belonging to the Anaerobacillus Genus.</title>
        <authorList>
            <person name="Bassil N.M."/>
            <person name="Lloyd J.R."/>
        </authorList>
    </citation>
    <scope>NUCLEOTIDE SEQUENCE [LARGE SCALE GENOMIC DNA]</scope>
    <source>
        <strain evidence="9 10">NB2006</strain>
    </source>
</reference>
<dbReference type="PROSITE" id="PS00371">
    <property type="entry name" value="PTS_EIIA_TYPE_1_HIS"/>
    <property type="match status" value="1"/>
</dbReference>
<evidence type="ECO:0000256" key="1">
    <source>
        <dbReference type="ARBA" id="ARBA00004496"/>
    </source>
</evidence>
<dbReference type="PANTHER" id="PTHR45008:SF1">
    <property type="entry name" value="PTS SYSTEM GLUCOSE-SPECIFIC EIIA COMPONENT"/>
    <property type="match status" value="1"/>
</dbReference>
<keyword evidence="2" id="KW-0813">Transport</keyword>
<keyword evidence="3 8" id="KW-0762">Sugar transport</keyword>
<reference evidence="8 10" key="1">
    <citation type="submission" date="2016-10" db="EMBL/GenBank/DDBJ databases">
        <title>Draft genome sequences of four alkaliphilic bacteria belonging to the Anaerobacillus genus.</title>
        <authorList>
            <person name="Bassil N.M."/>
            <person name="Lloyd J.R."/>
        </authorList>
    </citation>
    <scope>NUCLEOTIDE SEQUENCE [LARGE SCALE GENOMIC DNA]</scope>
    <source>
        <strain evidence="8 10">NB2006</strain>
    </source>
</reference>
<keyword evidence="4" id="KW-0808">Transferase</keyword>
<dbReference type="KEGG" id="aia:AWH56_012805"/>
<dbReference type="PANTHER" id="PTHR45008">
    <property type="entry name" value="PTS SYSTEM GLUCOSE-SPECIFIC EIIA COMPONENT"/>
    <property type="match status" value="1"/>
</dbReference>
<dbReference type="EMBL" id="LQXD01000083">
    <property type="protein sequence ID" value="OIJ19101.1"/>
    <property type="molecule type" value="Genomic_DNA"/>
</dbReference>
<dbReference type="GO" id="GO:0009401">
    <property type="term" value="P:phosphoenolpyruvate-dependent sugar phosphotransferase system"/>
    <property type="evidence" value="ECO:0007669"/>
    <property type="project" value="UniProtKB-KW"/>
</dbReference>
<proteinExistence type="predicted"/>
<dbReference type="PROSITE" id="PS51093">
    <property type="entry name" value="PTS_EIIA_TYPE_1"/>
    <property type="match status" value="1"/>
</dbReference>
<evidence type="ECO:0000256" key="3">
    <source>
        <dbReference type="ARBA" id="ARBA00022597"/>
    </source>
</evidence>
<accession>A0A1S2M319</accession>
<dbReference type="Proteomes" id="UP000180175">
    <property type="component" value="Chromosome"/>
</dbReference>
<dbReference type="Gene3D" id="2.70.70.10">
    <property type="entry name" value="Glucose Permease (Domain IIA)"/>
    <property type="match status" value="1"/>
</dbReference>
<dbReference type="EMBL" id="CP063356">
    <property type="protein sequence ID" value="QOY38326.1"/>
    <property type="molecule type" value="Genomic_DNA"/>
</dbReference>
<organism evidence="8 10">
    <name type="scientific">Anaerobacillus isosaccharinicus</name>
    <dbReference type="NCBI Taxonomy" id="1532552"/>
    <lineage>
        <taxon>Bacteria</taxon>
        <taxon>Bacillati</taxon>
        <taxon>Bacillota</taxon>
        <taxon>Bacilli</taxon>
        <taxon>Bacillales</taxon>
        <taxon>Bacillaceae</taxon>
        <taxon>Anaerobacillus</taxon>
    </lineage>
</organism>
<dbReference type="InterPro" id="IPR050890">
    <property type="entry name" value="PTS_EIIA_component"/>
</dbReference>
<dbReference type="InterPro" id="IPR001127">
    <property type="entry name" value="PTS_EIIA_1_perm"/>
</dbReference>
<evidence type="ECO:0000313" key="8">
    <source>
        <dbReference type="EMBL" id="OIJ19101.1"/>
    </source>
</evidence>
<dbReference type="RefSeq" id="WP_071316995.1">
    <property type="nucleotide sequence ID" value="NZ_CP063356.2"/>
</dbReference>
<gene>
    <name evidence="9" type="ORF">AWH56_012805</name>
    <name evidence="8" type="ORF">AWH56_09870</name>
</gene>
<name>A0A1S2M319_9BACI</name>
<keyword evidence="6" id="KW-0418">Kinase</keyword>
<protein>
    <submittedName>
        <fullName evidence="8">PTS glucose transporter subunit IIA</fullName>
    </submittedName>
</protein>
<evidence type="ECO:0000256" key="4">
    <source>
        <dbReference type="ARBA" id="ARBA00022679"/>
    </source>
</evidence>
<evidence type="ECO:0000256" key="5">
    <source>
        <dbReference type="ARBA" id="ARBA00022683"/>
    </source>
</evidence>
<sequence>MFKKLFGKSPKQTKQTEETFIAPLTGTVRNIEDVPDPVFSQKMMGDGIAIEPTNGEVVSPVDGEIIQFFHTKHAIGIRSKTGLEILIHVGLETVTMNGEGFTGHVKEGDKVKVGDKLISFDLELIKEKATSTITPVVITNGDILESLEKLNEIQCTKGVTPLIQTKVKS</sequence>
<dbReference type="Pfam" id="PF00358">
    <property type="entry name" value="PTS_EIIA_1"/>
    <property type="match status" value="1"/>
</dbReference>
<keyword evidence="5" id="KW-0598">Phosphotransferase system</keyword>
<reference evidence="9" key="4">
    <citation type="submission" date="2020-10" db="EMBL/GenBank/DDBJ databases">
        <authorList>
            <person name="Bassil N.M."/>
            <person name="Lloyd J.R."/>
        </authorList>
    </citation>
    <scope>NUCLEOTIDE SEQUENCE</scope>
    <source>
        <strain evidence="9">NB2006</strain>
    </source>
</reference>
<dbReference type="GO" id="GO:0005737">
    <property type="term" value="C:cytoplasm"/>
    <property type="evidence" value="ECO:0007669"/>
    <property type="project" value="UniProtKB-SubCell"/>
</dbReference>
<feature type="domain" description="PTS EIIA type-1" evidence="7">
    <location>
        <begin position="36"/>
        <end position="140"/>
    </location>
</feature>
<dbReference type="InterPro" id="IPR011055">
    <property type="entry name" value="Dup_hybrid_motif"/>
</dbReference>
<evidence type="ECO:0000259" key="7">
    <source>
        <dbReference type="PROSITE" id="PS51093"/>
    </source>
</evidence>
<evidence type="ECO:0000313" key="9">
    <source>
        <dbReference type="EMBL" id="QOY38326.1"/>
    </source>
</evidence>
<comment type="subcellular location">
    <subcellularLocation>
        <location evidence="1">Cytoplasm</location>
    </subcellularLocation>
</comment>
<dbReference type="OrthoDB" id="92465at2"/>
<evidence type="ECO:0000256" key="6">
    <source>
        <dbReference type="ARBA" id="ARBA00022777"/>
    </source>
</evidence>
<dbReference type="SUPFAM" id="SSF51261">
    <property type="entry name" value="Duplicated hybrid motif"/>
    <property type="match status" value="1"/>
</dbReference>
<dbReference type="AlphaFoldDB" id="A0A1S2M319"/>
<reference evidence="9 10" key="3">
    <citation type="journal article" date="2019" name="Int. J. Syst. Evol. Microbiol.">
        <title>Anaerobacillus isosaccharinicus sp. nov., an alkaliphilic bacterium which degrades isosaccharinic acid.</title>
        <authorList>
            <person name="Bassil N.M."/>
            <person name="Lloyd J.R."/>
        </authorList>
    </citation>
    <scope>NUCLEOTIDE SEQUENCE [LARGE SCALE GENOMIC DNA]</scope>
    <source>
        <strain evidence="9 10">NB2006</strain>
    </source>
</reference>
<keyword evidence="10" id="KW-1185">Reference proteome</keyword>
<dbReference type="FunFam" id="2.70.70.10:FF:000001">
    <property type="entry name" value="PTS system glucose-specific IIA component"/>
    <property type="match status" value="1"/>
</dbReference>
<evidence type="ECO:0000313" key="10">
    <source>
        <dbReference type="Proteomes" id="UP000180175"/>
    </source>
</evidence>
<evidence type="ECO:0000256" key="2">
    <source>
        <dbReference type="ARBA" id="ARBA00022448"/>
    </source>
</evidence>